<dbReference type="InterPro" id="IPR001046">
    <property type="entry name" value="NRAMP_fam"/>
</dbReference>
<evidence type="ECO:0000256" key="3">
    <source>
        <dbReference type="ARBA" id="ARBA00022989"/>
    </source>
</evidence>
<dbReference type="GO" id="GO:0016020">
    <property type="term" value="C:membrane"/>
    <property type="evidence" value="ECO:0007669"/>
    <property type="project" value="UniProtKB-SubCell"/>
</dbReference>
<gene>
    <name evidence="6" type="ORF">AWB75_06486</name>
</gene>
<protein>
    <submittedName>
        <fullName evidence="6">Natural resistance-associated macrophage protein</fullName>
    </submittedName>
</protein>
<reference evidence="6" key="1">
    <citation type="submission" date="2016-01" db="EMBL/GenBank/DDBJ databases">
        <authorList>
            <person name="Peeters C."/>
        </authorList>
    </citation>
    <scope>NUCLEOTIDE SEQUENCE [LARGE SCALE GENOMIC DNA]</scope>
    <source>
        <strain evidence="6">LMG 29318</strain>
    </source>
</reference>
<evidence type="ECO:0000313" key="7">
    <source>
        <dbReference type="Proteomes" id="UP000054870"/>
    </source>
</evidence>
<evidence type="ECO:0000256" key="1">
    <source>
        <dbReference type="ARBA" id="ARBA00004141"/>
    </source>
</evidence>
<feature type="transmembrane region" description="Helical" evidence="5">
    <location>
        <begin position="168"/>
        <end position="185"/>
    </location>
</feature>
<keyword evidence="7" id="KW-1185">Reference proteome</keyword>
<dbReference type="Proteomes" id="UP000054870">
    <property type="component" value="Unassembled WGS sequence"/>
</dbReference>
<dbReference type="EMBL" id="FCOF02000058">
    <property type="protein sequence ID" value="SAK91916.1"/>
    <property type="molecule type" value="Genomic_DNA"/>
</dbReference>
<feature type="transmembrane region" description="Helical" evidence="5">
    <location>
        <begin position="124"/>
        <end position="148"/>
    </location>
</feature>
<evidence type="ECO:0000256" key="2">
    <source>
        <dbReference type="ARBA" id="ARBA00022692"/>
    </source>
</evidence>
<dbReference type="AlphaFoldDB" id="A0A158DCF9"/>
<name>A0A158DCF9_9BURK</name>
<accession>A0A158DCF9</accession>
<sequence length="214" mass="23320">MHLLRLRLLNGSNLSNFFVPNWPAHAELSDVMLLVIEHRRHDSRAWQLFFRHSYVIGKRVTPRFMKYKKADLWIGIAFMLIGAVAMMSFTAALFAGHPESGNFTDAGGVIAGLGKYAGRTSATLFAVALIDASIIGAAGVFLSTAYAIGDAFKIRCSLHRGVTDAKGFYLVYFGIVALAAAIMLIRDSPLGLLTEPVQTLAGLLLRCCRARPCS</sequence>
<comment type="subcellular location">
    <subcellularLocation>
        <location evidence="1">Membrane</location>
        <topology evidence="1">Multi-pass membrane protein</topology>
    </subcellularLocation>
</comment>
<keyword evidence="4 5" id="KW-0472">Membrane</keyword>
<organism evidence="6 7">
    <name type="scientific">Caballeronia catudaia</name>
    <dbReference type="NCBI Taxonomy" id="1777136"/>
    <lineage>
        <taxon>Bacteria</taxon>
        <taxon>Pseudomonadati</taxon>
        <taxon>Pseudomonadota</taxon>
        <taxon>Betaproteobacteria</taxon>
        <taxon>Burkholderiales</taxon>
        <taxon>Burkholderiaceae</taxon>
        <taxon>Caballeronia</taxon>
    </lineage>
</organism>
<keyword evidence="3 5" id="KW-1133">Transmembrane helix</keyword>
<comment type="caution">
    <text evidence="6">The sequence shown here is derived from an EMBL/GenBank/DDBJ whole genome shotgun (WGS) entry which is preliminary data.</text>
</comment>
<proteinExistence type="predicted"/>
<dbReference type="GO" id="GO:0046873">
    <property type="term" value="F:metal ion transmembrane transporter activity"/>
    <property type="evidence" value="ECO:0007669"/>
    <property type="project" value="InterPro"/>
</dbReference>
<evidence type="ECO:0000256" key="4">
    <source>
        <dbReference type="ARBA" id="ARBA00023136"/>
    </source>
</evidence>
<keyword evidence="2 5" id="KW-0812">Transmembrane</keyword>
<evidence type="ECO:0000256" key="5">
    <source>
        <dbReference type="SAM" id="Phobius"/>
    </source>
</evidence>
<dbReference type="Pfam" id="PF01566">
    <property type="entry name" value="Nramp"/>
    <property type="match status" value="1"/>
</dbReference>
<feature type="transmembrane region" description="Helical" evidence="5">
    <location>
        <begin position="72"/>
        <end position="95"/>
    </location>
</feature>
<evidence type="ECO:0000313" key="6">
    <source>
        <dbReference type="EMBL" id="SAK91916.1"/>
    </source>
</evidence>